<proteinExistence type="predicted"/>
<reference evidence="1 2" key="1">
    <citation type="journal article" date="2022" name="Int. J. Syst. Evol. Microbiol.">
        <title>Apilactobacillus apisilvae sp. nov., Nicolia spurrieriana gen. nov. sp. nov., Bombilactobacillus folatiphilus sp. nov. and Bombilactobacillus thymidiniphilus sp. nov., four new lactic acid bacterial isolates from stingless bees Tetragonula carbonaria and Austroplebeia australis.</title>
        <authorList>
            <person name="Oliphant S.A."/>
            <person name="Watson-Haigh N.S."/>
            <person name="Sumby K.M."/>
            <person name="Gardner J."/>
            <person name="Groom S."/>
            <person name="Jiranek V."/>
        </authorList>
    </citation>
    <scope>NUCLEOTIDE SEQUENCE [LARGE SCALE GENOMIC DNA]</scope>
    <source>
        <strain evidence="1 2">SG4_A1</strain>
    </source>
</reference>
<evidence type="ECO:0000313" key="2">
    <source>
        <dbReference type="Proteomes" id="UP000831947"/>
    </source>
</evidence>
<gene>
    <name evidence="1" type="ORF">MOO47_04200</name>
</gene>
<protein>
    <recommendedName>
        <fullName evidence="3">Type VII secretion effector (TIGR04197 family)</fullName>
    </recommendedName>
</protein>
<accession>A0ABY4PBJ9</accession>
<keyword evidence="2" id="KW-1185">Reference proteome</keyword>
<sequence>MSSIKIVTDDFNDNVSTAKSAVGDLASTKLTATDIRGTDLKPFTEIVSLAKQISSAVGKYQKLANNDTEQFTKVSKDFTKADIQAGKNFSK</sequence>
<dbReference type="RefSeq" id="WP_249512217.1">
    <property type="nucleotide sequence ID" value="NZ_CP093365.1"/>
</dbReference>
<organism evidence="1 2">
    <name type="scientific">Bombilactobacillus thymidiniphilus</name>
    <dbReference type="NCBI Taxonomy" id="2923363"/>
    <lineage>
        <taxon>Bacteria</taxon>
        <taxon>Bacillati</taxon>
        <taxon>Bacillota</taxon>
        <taxon>Bacilli</taxon>
        <taxon>Lactobacillales</taxon>
        <taxon>Lactobacillaceae</taxon>
        <taxon>Bombilactobacillus</taxon>
    </lineage>
</organism>
<dbReference type="EMBL" id="CP093365">
    <property type="protein sequence ID" value="UQS82990.1"/>
    <property type="molecule type" value="Genomic_DNA"/>
</dbReference>
<dbReference type="Proteomes" id="UP000831947">
    <property type="component" value="Chromosome"/>
</dbReference>
<name>A0ABY4PBJ9_9LACO</name>
<evidence type="ECO:0008006" key="3">
    <source>
        <dbReference type="Google" id="ProtNLM"/>
    </source>
</evidence>
<evidence type="ECO:0000313" key="1">
    <source>
        <dbReference type="EMBL" id="UQS82990.1"/>
    </source>
</evidence>